<comment type="caution">
    <text evidence="2">The sequence shown here is derived from an EMBL/GenBank/DDBJ whole genome shotgun (WGS) entry which is preliminary data.</text>
</comment>
<gene>
    <name evidence="2" type="ORF">AAY42_13080</name>
</gene>
<dbReference type="InterPro" id="IPR029058">
    <property type="entry name" value="AB_hydrolase_fold"/>
</dbReference>
<dbReference type="Gene3D" id="3.40.50.1820">
    <property type="entry name" value="alpha/beta hydrolase"/>
    <property type="match status" value="1"/>
</dbReference>
<keyword evidence="1" id="KW-0732">Signal</keyword>
<dbReference type="STRING" id="346185.AAY42_13080"/>
<proteinExistence type="predicted"/>
<evidence type="ECO:0008006" key="4">
    <source>
        <dbReference type="Google" id="ProtNLM"/>
    </source>
</evidence>
<dbReference type="SUPFAM" id="SSF53474">
    <property type="entry name" value="alpha/beta-Hydrolases"/>
    <property type="match status" value="1"/>
</dbReference>
<protein>
    <recommendedName>
        <fullName evidence="4">Phospholipase/carboxylesterase/thioesterase domain-containing protein</fullName>
    </recommendedName>
</protein>
<keyword evidence="3" id="KW-1185">Reference proteome</keyword>
<evidence type="ECO:0000313" key="2">
    <source>
        <dbReference type="EMBL" id="KQC30710.1"/>
    </source>
</evidence>
<dbReference type="OrthoDB" id="9764953at2"/>
<feature type="chain" id="PRO_5006186108" description="Phospholipase/carboxylesterase/thioesterase domain-containing protein" evidence="1">
    <location>
        <begin position="24"/>
        <end position="399"/>
    </location>
</feature>
<reference evidence="2 3" key="1">
    <citation type="submission" date="2015-04" db="EMBL/GenBank/DDBJ databases">
        <title>Complete genome of flavobacterium.</title>
        <authorList>
            <person name="Kwon Y.M."/>
            <person name="Kim S.-J."/>
        </authorList>
    </citation>
    <scope>NUCLEOTIDE SEQUENCE [LARGE SCALE GENOMIC DNA]</scope>
    <source>
        <strain evidence="2 3">DK169</strain>
    </source>
</reference>
<dbReference type="AlphaFoldDB" id="A0A0Q0WZ36"/>
<evidence type="ECO:0000313" key="3">
    <source>
        <dbReference type="Proteomes" id="UP000050827"/>
    </source>
</evidence>
<dbReference type="Proteomes" id="UP000050827">
    <property type="component" value="Unassembled WGS sequence"/>
</dbReference>
<dbReference type="EMBL" id="LCTZ01000002">
    <property type="protein sequence ID" value="KQC30710.1"/>
    <property type="molecule type" value="Genomic_DNA"/>
</dbReference>
<feature type="signal peptide" evidence="1">
    <location>
        <begin position="1"/>
        <end position="23"/>
    </location>
</feature>
<sequence>MRLRRLFLFFVCCCQGFFIQAQATLEKGVVHDSILVSGTTDETFAVYLPNSFTATKPSSLVVVFEPAARGAKGIQLFIDASEKYGHLLVCSNNSRNGPYDRNFGIANRLFDHIFDKFLVNQDEMYLSGFSGGSRLVSAIASLTDRFAGVVGCGAGFSNVPEHMPSIQTYAYVGLCGDRDMNYKEMLDSKKYLDLRGFTNTLITFDGKHRWPPKEQITRAMDWLYLQKLKNNESPQPEDLAVLYKSDYDRIQEFKDKEQFLFASEQYERILKDYKGHLNLDSLIVEQQFFLSSKSYKNQSAALVRALNQEQKLKPKLVKQMSLDFKTPSKMNSDWWEKEMAKLDRLKEKGDKETQKMIYRLKFDLFGRVYARKNPLMHTTDKPQAELVEAFLEIIYPKSD</sequence>
<dbReference type="PATRIC" id="fig|1547436.3.peg.2699"/>
<name>A0A0Q0WZ36_9FLAO</name>
<evidence type="ECO:0000256" key="1">
    <source>
        <dbReference type="SAM" id="SignalP"/>
    </source>
</evidence>
<accession>A0A0Q0WZ36</accession>
<dbReference type="RefSeq" id="WP_055395935.1">
    <property type="nucleotide sequence ID" value="NZ_LCTZ01000002.1"/>
</dbReference>
<organism evidence="2 3">
    <name type="scientific">Flagellimonas eckloniae</name>
    <dbReference type="NCBI Taxonomy" id="346185"/>
    <lineage>
        <taxon>Bacteria</taxon>
        <taxon>Pseudomonadati</taxon>
        <taxon>Bacteroidota</taxon>
        <taxon>Flavobacteriia</taxon>
        <taxon>Flavobacteriales</taxon>
        <taxon>Flavobacteriaceae</taxon>
        <taxon>Flagellimonas</taxon>
    </lineage>
</organism>